<reference evidence="23 24" key="1">
    <citation type="submission" date="2016-10" db="EMBL/GenBank/DDBJ databases">
        <authorList>
            <person name="de Groot N.N."/>
        </authorList>
    </citation>
    <scope>NUCLEOTIDE SEQUENCE [LARGE SCALE GENOMIC DNA]</scope>
    <source>
        <strain evidence="23 24">CGMCC 1.7659</strain>
    </source>
</reference>
<keyword evidence="12" id="KW-0256">Endoplasmic reticulum</keyword>
<evidence type="ECO:0000256" key="2">
    <source>
        <dbReference type="ARBA" id="ARBA00004371"/>
    </source>
</evidence>
<evidence type="ECO:0000256" key="10">
    <source>
        <dbReference type="ARBA" id="ARBA00022729"/>
    </source>
</evidence>
<dbReference type="Gene3D" id="3.40.630.10">
    <property type="entry name" value="Zn peptidases"/>
    <property type="match status" value="1"/>
</dbReference>
<keyword evidence="16" id="KW-0865">Zymogen</keyword>
<dbReference type="GO" id="GO:0005764">
    <property type="term" value="C:lysosome"/>
    <property type="evidence" value="ECO:0007669"/>
    <property type="project" value="UniProtKB-SubCell"/>
</dbReference>
<evidence type="ECO:0000313" key="24">
    <source>
        <dbReference type="Proteomes" id="UP000198575"/>
    </source>
</evidence>
<dbReference type="RefSeq" id="WP_092408654.1">
    <property type="nucleotide sequence ID" value="NZ_FOVF01000019.1"/>
</dbReference>
<evidence type="ECO:0000256" key="17">
    <source>
        <dbReference type="ARBA" id="ARBA00023180"/>
    </source>
</evidence>
<evidence type="ECO:0000256" key="15">
    <source>
        <dbReference type="ARBA" id="ARBA00023049"/>
    </source>
</evidence>
<protein>
    <recommendedName>
        <fullName evidence="5">Carboxypeptidase Q</fullName>
    </recommendedName>
    <alternativeName>
        <fullName evidence="20">Plasma glutamate carboxypeptidase</fullName>
    </alternativeName>
</protein>
<dbReference type="Gene3D" id="3.50.30.30">
    <property type="match status" value="1"/>
</dbReference>
<evidence type="ECO:0000256" key="14">
    <source>
        <dbReference type="ARBA" id="ARBA00023034"/>
    </source>
</evidence>
<sequence length="480" mass="50584">MPRFVVLTSLFLLTASTLHAAQESAPTLIPQPAIEQASLLREQALNDNVAYAIIEGLTTEVGQRLAGSENDLKAREWMIAKFKALGFDKVWTEPVSYPKWVRRSESAEIVEPFAQPLVLTALGGSAATPVDGLTTEVVAFDSLDAMKAAEDYKVRGKIVYVGIPRMHALPDGRDYGPGSSVRVQGPELAAAKGAAAFLLRSVGSDENRLAHTGMTKFSDPAKAIPAAALSNPDADQLERILKRGKPVKIHLALDCGVEGRYTGANVIAEITGSRRPNEYFLTGGHLDSWDPGTGAIDDAAGVAITTAAANLIGQLPKRPARSIRVVAFANEESGLFGGFAYAAQHHLEIGKAVLGAESDGGADRILKVTASVKPEARGAIDQIAAALKPLGIEYDPAAGGSGGSDLSAVHAVGMAGLSLHQDTSRYFEWHHTANDTLDKVDPGQLRQNVAAYAVSMYLAAEAEGDFGSAPGAFATEKDSH</sequence>
<evidence type="ECO:0000256" key="3">
    <source>
        <dbReference type="ARBA" id="ARBA00004555"/>
    </source>
</evidence>
<keyword evidence="8" id="KW-0645">Protease</keyword>
<evidence type="ECO:0000256" key="9">
    <source>
        <dbReference type="ARBA" id="ARBA00022723"/>
    </source>
</evidence>
<dbReference type="SUPFAM" id="SSF53187">
    <property type="entry name" value="Zn-dependent exopeptidases"/>
    <property type="match status" value="1"/>
</dbReference>
<comment type="subunit">
    <text evidence="19">Homodimer. The monomeric form is inactive while the homodimer is active.</text>
</comment>
<dbReference type="GO" id="GO:0004180">
    <property type="term" value="F:carboxypeptidase activity"/>
    <property type="evidence" value="ECO:0007669"/>
    <property type="project" value="UniProtKB-KW"/>
</dbReference>
<evidence type="ECO:0000256" key="16">
    <source>
        <dbReference type="ARBA" id="ARBA00023145"/>
    </source>
</evidence>
<evidence type="ECO:0000259" key="22">
    <source>
        <dbReference type="Pfam" id="PF04389"/>
    </source>
</evidence>
<dbReference type="PANTHER" id="PTHR12053:SF3">
    <property type="entry name" value="CARBOXYPEPTIDASE Q"/>
    <property type="match status" value="1"/>
</dbReference>
<evidence type="ECO:0000256" key="8">
    <source>
        <dbReference type="ARBA" id="ARBA00022670"/>
    </source>
</evidence>
<dbReference type="InterPro" id="IPR007484">
    <property type="entry name" value="Peptidase_M28"/>
</dbReference>
<feature type="domain" description="Peptidase M28" evidence="22">
    <location>
        <begin position="265"/>
        <end position="450"/>
    </location>
</feature>
<keyword evidence="18" id="KW-0458">Lysosome</keyword>
<evidence type="ECO:0000256" key="21">
    <source>
        <dbReference type="SAM" id="SignalP"/>
    </source>
</evidence>
<evidence type="ECO:0000256" key="12">
    <source>
        <dbReference type="ARBA" id="ARBA00022824"/>
    </source>
</evidence>
<comment type="subcellular location">
    <subcellularLocation>
        <location evidence="1">Endoplasmic reticulum</location>
    </subcellularLocation>
    <subcellularLocation>
        <location evidence="3">Golgi apparatus</location>
    </subcellularLocation>
    <subcellularLocation>
        <location evidence="2">Lysosome</location>
    </subcellularLocation>
    <subcellularLocation>
        <location evidence="4">Secreted</location>
    </subcellularLocation>
</comment>
<evidence type="ECO:0000256" key="6">
    <source>
        <dbReference type="ARBA" id="ARBA00022525"/>
    </source>
</evidence>
<evidence type="ECO:0000256" key="13">
    <source>
        <dbReference type="ARBA" id="ARBA00022833"/>
    </source>
</evidence>
<dbReference type="OrthoDB" id="9769665at2"/>
<keyword evidence="6" id="KW-0964">Secreted</keyword>
<keyword evidence="9" id="KW-0479">Metal-binding</keyword>
<evidence type="ECO:0000256" key="1">
    <source>
        <dbReference type="ARBA" id="ARBA00004240"/>
    </source>
</evidence>
<organism evidence="23 24">
    <name type="scientific">Dokdonella immobilis</name>
    <dbReference type="NCBI Taxonomy" id="578942"/>
    <lineage>
        <taxon>Bacteria</taxon>
        <taxon>Pseudomonadati</taxon>
        <taxon>Pseudomonadota</taxon>
        <taxon>Gammaproteobacteria</taxon>
        <taxon>Lysobacterales</taxon>
        <taxon>Rhodanobacteraceae</taxon>
        <taxon>Dokdonella</taxon>
    </lineage>
</organism>
<accession>A0A1I4YQZ6</accession>
<evidence type="ECO:0000256" key="7">
    <source>
        <dbReference type="ARBA" id="ARBA00022645"/>
    </source>
</evidence>
<evidence type="ECO:0000313" key="23">
    <source>
        <dbReference type="EMBL" id="SFN40436.1"/>
    </source>
</evidence>
<gene>
    <name evidence="23" type="ORF">SAMN05216289_11941</name>
</gene>
<proteinExistence type="predicted"/>
<dbReference type="GO" id="GO:0070573">
    <property type="term" value="F:metallodipeptidase activity"/>
    <property type="evidence" value="ECO:0007669"/>
    <property type="project" value="InterPro"/>
</dbReference>
<evidence type="ECO:0000256" key="19">
    <source>
        <dbReference type="ARBA" id="ARBA00025833"/>
    </source>
</evidence>
<evidence type="ECO:0000256" key="4">
    <source>
        <dbReference type="ARBA" id="ARBA00004613"/>
    </source>
</evidence>
<keyword evidence="15" id="KW-0482">Metalloprotease</keyword>
<dbReference type="InterPro" id="IPR039866">
    <property type="entry name" value="CPQ"/>
</dbReference>
<dbReference type="EMBL" id="FOVF01000019">
    <property type="protein sequence ID" value="SFN40436.1"/>
    <property type="molecule type" value="Genomic_DNA"/>
</dbReference>
<keyword evidence="24" id="KW-1185">Reference proteome</keyword>
<dbReference type="GO" id="GO:0006508">
    <property type="term" value="P:proteolysis"/>
    <property type="evidence" value="ECO:0007669"/>
    <property type="project" value="UniProtKB-KW"/>
</dbReference>
<dbReference type="GO" id="GO:0046872">
    <property type="term" value="F:metal ion binding"/>
    <property type="evidence" value="ECO:0007669"/>
    <property type="project" value="UniProtKB-KW"/>
</dbReference>
<feature type="chain" id="PRO_5011510397" description="Carboxypeptidase Q" evidence="21">
    <location>
        <begin position="21"/>
        <end position="480"/>
    </location>
</feature>
<evidence type="ECO:0000256" key="11">
    <source>
        <dbReference type="ARBA" id="ARBA00022801"/>
    </source>
</evidence>
<feature type="signal peptide" evidence="21">
    <location>
        <begin position="1"/>
        <end position="20"/>
    </location>
</feature>
<name>A0A1I4YQZ6_9GAMM</name>
<keyword evidence="10 21" id="KW-0732">Signal</keyword>
<dbReference type="Pfam" id="PF04389">
    <property type="entry name" value="Peptidase_M28"/>
    <property type="match status" value="1"/>
</dbReference>
<keyword evidence="7 23" id="KW-0121">Carboxypeptidase</keyword>
<evidence type="ECO:0000256" key="20">
    <source>
        <dbReference type="ARBA" id="ARBA00033328"/>
    </source>
</evidence>
<keyword evidence="17" id="KW-0325">Glycoprotein</keyword>
<keyword evidence="11" id="KW-0378">Hydrolase</keyword>
<evidence type="ECO:0000256" key="18">
    <source>
        <dbReference type="ARBA" id="ARBA00023228"/>
    </source>
</evidence>
<dbReference type="Proteomes" id="UP000198575">
    <property type="component" value="Unassembled WGS sequence"/>
</dbReference>
<dbReference type="AlphaFoldDB" id="A0A1I4YQZ6"/>
<keyword evidence="14" id="KW-0333">Golgi apparatus</keyword>
<dbReference type="STRING" id="578942.SAMN05216289_11941"/>
<keyword evidence="13" id="KW-0862">Zinc</keyword>
<dbReference type="GO" id="GO:0005576">
    <property type="term" value="C:extracellular region"/>
    <property type="evidence" value="ECO:0007669"/>
    <property type="project" value="UniProtKB-SubCell"/>
</dbReference>
<dbReference type="PANTHER" id="PTHR12053">
    <property type="entry name" value="PROTEASE FAMILY M28 PLASMA GLUTAMATE CARBOXYPEPTIDASE-RELATED"/>
    <property type="match status" value="1"/>
</dbReference>
<evidence type="ECO:0000256" key="5">
    <source>
        <dbReference type="ARBA" id="ARBA00014116"/>
    </source>
</evidence>